<dbReference type="InterPro" id="IPR006140">
    <property type="entry name" value="D-isomer_DH_NAD-bd"/>
</dbReference>
<dbReference type="InterPro" id="IPR006139">
    <property type="entry name" value="D-isomer_2_OHA_DH_cat_dom"/>
</dbReference>
<evidence type="ECO:0000259" key="6">
    <source>
        <dbReference type="Pfam" id="PF02826"/>
    </source>
</evidence>
<dbReference type="FunFam" id="3.40.50.720:FF:000363">
    <property type="entry name" value="D-isomer specific 2-hydroxyacid dehydrogenase"/>
    <property type="match status" value="1"/>
</dbReference>
<name>S0EVZ2_CHTCT</name>
<gene>
    <name evidence="7" type="ORF">CCALI_00742</name>
</gene>
<dbReference type="InterPro" id="IPR036291">
    <property type="entry name" value="NAD(P)-bd_dom_sf"/>
</dbReference>
<evidence type="ECO:0000259" key="5">
    <source>
        <dbReference type="Pfam" id="PF00389"/>
    </source>
</evidence>
<dbReference type="RefSeq" id="WP_016482129.1">
    <property type="nucleotide sequence ID" value="NC_021487.1"/>
</dbReference>
<dbReference type="STRING" id="454171.CP488_00410"/>
<dbReference type="GO" id="GO:0051287">
    <property type="term" value="F:NAD binding"/>
    <property type="evidence" value="ECO:0007669"/>
    <property type="project" value="InterPro"/>
</dbReference>
<dbReference type="AlphaFoldDB" id="S0EVZ2"/>
<dbReference type="HOGENOM" id="CLU_019796_1_0_0"/>
<dbReference type="InterPro" id="IPR029753">
    <property type="entry name" value="D-isomer_DH_CS"/>
</dbReference>
<keyword evidence="8" id="KW-1185">Reference proteome</keyword>
<dbReference type="Pfam" id="PF00389">
    <property type="entry name" value="2-Hacid_dh"/>
    <property type="match status" value="1"/>
</dbReference>
<evidence type="ECO:0000256" key="3">
    <source>
        <dbReference type="ARBA" id="ARBA00023027"/>
    </source>
</evidence>
<dbReference type="eggNOG" id="COG0111">
    <property type="taxonomic scope" value="Bacteria"/>
</dbReference>
<proteinExistence type="inferred from homology"/>
<accession>S0EVZ2</accession>
<dbReference type="GO" id="GO:0016616">
    <property type="term" value="F:oxidoreductase activity, acting on the CH-OH group of donors, NAD or NADP as acceptor"/>
    <property type="evidence" value="ECO:0007669"/>
    <property type="project" value="InterPro"/>
</dbReference>
<evidence type="ECO:0000313" key="8">
    <source>
        <dbReference type="Proteomes" id="UP000014227"/>
    </source>
</evidence>
<feature type="domain" description="D-isomer specific 2-hydroxyacid dehydrogenase catalytic" evidence="5">
    <location>
        <begin position="59"/>
        <end position="321"/>
    </location>
</feature>
<evidence type="ECO:0000256" key="2">
    <source>
        <dbReference type="ARBA" id="ARBA00023002"/>
    </source>
</evidence>
<dbReference type="Proteomes" id="UP000014227">
    <property type="component" value="Chromosome I"/>
</dbReference>
<protein>
    <submittedName>
        <fullName evidence="7">Phosphoglycerate dehydrogenase and related dehydrogenases</fullName>
    </submittedName>
</protein>
<keyword evidence="3" id="KW-0520">NAD</keyword>
<evidence type="ECO:0000313" key="7">
    <source>
        <dbReference type="EMBL" id="CCW34567.1"/>
    </source>
</evidence>
<dbReference type="SUPFAM" id="SSF52283">
    <property type="entry name" value="Formate/glycerate dehydrogenase catalytic domain-like"/>
    <property type="match status" value="1"/>
</dbReference>
<dbReference type="EMBL" id="HF951689">
    <property type="protein sequence ID" value="CCW34567.1"/>
    <property type="molecule type" value="Genomic_DNA"/>
</dbReference>
<dbReference type="InParanoid" id="S0EVZ2"/>
<dbReference type="SUPFAM" id="SSF51735">
    <property type="entry name" value="NAD(P)-binding Rossmann-fold domains"/>
    <property type="match status" value="1"/>
</dbReference>
<reference evidence="8" key="1">
    <citation type="submission" date="2013-03" db="EMBL/GenBank/DDBJ databases">
        <title>Genome sequence of Chthonomonas calidirosea, the first sequenced genome from the Armatimonadetes phylum (formally candidate division OP10).</title>
        <authorList>
            <person name="Lee K.C.Y."/>
            <person name="Morgan X.C."/>
            <person name="Dunfield P.F."/>
            <person name="Tamas I."/>
            <person name="Houghton K.M."/>
            <person name="Vyssotski M."/>
            <person name="Ryan J.L.J."/>
            <person name="Lagutin K."/>
            <person name="McDonald I.R."/>
            <person name="Stott M.B."/>
        </authorList>
    </citation>
    <scope>NUCLEOTIDE SEQUENCE [LARGE SCALE GENOMIC DNA]</scope>
    <source>
        <strain evidence="8">DSM 23976 / ICMP 18418 / T49</strain>
    </source>
</reference>
<dbReference type="PATRIC" id="fig|1303518.3.peg.750"/>
<dbReference type="KEGG" id="ccz:CCALI_00742"/>
<evidence type="ECO:0000256" key="4">
    <source>
        <dbReference type="RuleBase" id="RU003719"/>
    </source>
</evidence>
<dbReference type="PANTHER" id="PTHR43333">
    <property type="entry name" value="2-HACID_DH_C DOMAIN-CONTAINING PROTEIN"/>
    <property type="match status" value="1"/>
</dbReference>
<comment type="similarity">
    <text evidence="1 4">Belongs to the D-isomer specific 2-hydroxyacid dehydrogenase family.</text>
</comment>
<organism evidence="7 8">
    <name type="scientific">Chthonomonas calidirosea (strain DSM 23976 / ICMP 18418 / T49)</name>
    <dbReference type="NCBI Taxonomy" id="1303518"/>
    <lineage>
        <taxon>Bacteria</taxon>
        <taxon>Bacillati</taxon>
        <taxon>Armatimonadota</taxon>
        <taxon>Chthonomonadia</taxon>
        <taxon>Chthonomonadales</taxon>
        <taxon>Chthonomonadaceae</taxon>
        <taxon>Chthonomonas</taxon>
    </lineage>
</organism>
<sequence length="329" mass="37306">MSRTLIWIYLEPDDADAQAFWHALEPYSDIQKRIELVFGRTNVPESVVHEAEVFVCGGVPEDTLKRAERLRWVSFWSAGLDGKVPSWLLKRGVQITNASGVHGPNIAEHVLGMMIYFTRRFDFYLRAQWSRRWERTPPNRLPGELSGQTLGILGFGRIGEALAVRAHAFGMRVIAVKRDPNRRYDATVQPDRLYGLEGLPEVLSEADHVCVALPYTEQTHHLIDRERLSQMRSSAYLYNIARGKIVDEVALIEALQQGTIAGAGLDVFEEEPLPADSPLWTMANVFLTPHVSGVTPHYFVRFAQLFVANLERYLEGKSLLNGYEPQRGY</sequence>
<dbReference type="PROSITE" id="PS00671">
    <property type="entry name" value="D_2_HYDROXYACID_DH_3"/>
    <property type="match status" value="1"/>
</dbReference>
<dbReference type="Gene3D" id="3.40.50.720">
    <property type="entry name" value="NAD(P)-binding Rossmann-like Domain"/>
    <property type="match status" value="2"/>
</dbReference>
<dbReference type="Pfam" id="PF02826">
    <property type="entry name" value="2-Hacid_dh_C"/>
    <property type="match status" value="1"/>
</dbReference>
<dbReference type="CDD" id="cd05300">
    <property type="entry name" value="2-Hacid_dh_1"/>
    <property type="match status" value="1"/>
</dbReference>
<dbReference type="OrthoDB" id="9805416at2"/>
<evidence type="ECO:0000256" key="1">
    <source>
        <dbReference type="ARBA" id="ARBA00005854"/>
    </source>
</evidence>
<keyword evidence="2 4" id="KW-0560">Oxidoreductase</keyword>
<feature type="domain" description="D-isomer specific 2-hydroxyacid dehydrogenase NAD-binding" evidence="6">
    <location>
        <begin position="111"/>
        <end position="292"/>
    </location>
</feature>
<dbReference type="PANTHER" id="PTHR43333:SF1">
    <property type="entry name" value="D-ISOMER SPECIFIC 2-HYDROXYACID DEHYDROGENASE NAD-BINDING DOMAIN-CONTAINING PROTEIN"/>
    <property type="match status" value="1"/>
</dbReference>